<evidence type="ECO:0000256" key="1">
    <source>
        <dbReference type="SAM" id="Phobius"/>
    </source>
</evidence>
<keyword evidence="1" id="KW-0812">Transmembrane</keyword>
<sequence length="103" mass="12350">MLLYVTWIHYLAIMNLSRNRRKLTPFARFWAYNALVIGYPLDCLFNLLLGTLFFLELPREWLFTARCDRHLDDPGWRGRNARFFCHNLLDPFDPKGTHCRDSD</sequence>
<keyword evidence="1" id="KW-1133">Transmembrane helix</keyword>
<evidence type="ECO:0000313" key="3">
    <source>
        <dbReference type="Proteomes" id="UP000250928"/>
    </source>
</evidence>
<dbReference type="EMBL" id="PQCO01000284">
    <property type="protein sequence ID" value="PUD98820.1"/>
    <property type="molecule type" value="Genomic_DNA"/>
</dbReference>
<reference evidence="2 3" key="1">
    <citation type="submission" date="2018-01" db="EMBL/GenBank/DDBJ databases">
        <title>Novel co-symbiosis in the lucinid bivalve Phacoides pectinatus.</title>
        <authorList>
            <person name="Lim S.J."/>
            <person name="Davis B.G."/>
            <person name="Gill D.E."/>
            <person name="Engel A.S."/>
            <person name="Anderson L.C."/>
            <person name="Campbell B.J."/>
        </authorList>
    </citation>
    <scope>NUCLEOTIDE SEQUENCE [LARGE SCALE GENOMIC DNA]</scope>
    <source>
        <strain evidence="2">N3_P5</strain>
    </source>
</reference>
<keyword evidence="1" id="KW-0472">Membrane</keyword>
<name>A0A6N4DK82_9GAMM</name>
<protein>
    <submittedName>
        <fullName evidence="2">Uncharacterized protein</fullName>
    </submittedName>
</protein>
<accession>A0A6N4DK82</accession>
<proteinExistence type="predicted"/>
<evidence type="ECO:0000313" key="2">
    <source>
        <dbReference type="EMBL" id="PUD98820.1"/>
    </source>
</evidence>
<dbReference type="Proteomes" id="UP000250928">
    <property type="component" value="Unassembled WGS sequence"/>
</dbReference>
<feature type="transmembrane region" description="Helical" evidence="1">
    <location>
        <begin position="29"/>
        <end position="55"/>
    </location>
</feature>
<dbReference type="AlphaFoldDB" id="A0A6N4DK82"/>
<organism evidence="2 3">
    <name type="scientific">Candidatus Sedimenticola endophacoides</name>
    <dbReference type="NCBI Taxonomy" id="2548426"/>
    <lineage>
        <taxon>Bacteria</taxon>
        <taxon>Pseudomonadati</taxon>
        <taxon>Pseudomonadota</taxon>
        <taxon>Gammaproteobacteria</taxon>
        <taxon>Chromatiales</taxon>
        <taxon>Sedimenticolaceae</taxon>
        <taxon>Sedimenticola</taxon>
    </lineage>
</organism>
<comment type="caution">
    <text evidence="2">The sequence shown here is derived from an EMBL/GenBank/DDBJ whole genome shotgun (WGS) entry which is preliminary data.</text>
</comment>
<gene>
    <name evidence="2" type="ORF">C3L24_11955</name>
</gene>